<gene>
    <name evidence="1" type="ORF">J2Z32_000236</name>
</gene>
<dbReference type="InterPro" id="IPR012341">
    <property type="entry name" value="6hp_glycosidase-like_sf"/>
</dbReference>
<comment type="caution">
    <text evidence="1">The sequence shown here is derived from an EMBL/GenBank/DDBJ whole genome shotgun (WGS) entry which is preliminary data.</text>
</comment>
<dbReference type="RefSeq" id="WP_210087302.1">
    <property type="nucleotide sequence ID" value="NZ_JAGGKG010000001.1"/>
</dbReference>
<dbReference type="Gene3D" id="1.50.10.10">
    <property type="match status" value="1"/>
</dbReference>
<reference evidence="1 2" key="1">
    <citation type="submission" date="2021-03" db="EMBL/GenBank/DDBJ databases">
        <title>Genomic Encyclopedia of Type Strains, Phase IV (KMG-IV): sequencing the most valuable type-strain genomes for metagenomic binning, comparative biology and taxonomic classification.</title>
        <authorList>
            <person name="Goeker M."/>
        </authorList>
    </citation>
    <scope>NUCLEOTIDE SEQUENCE [LARGE SCALE GENOMIC DNA]</scope>
    <source>
        <strain evidence="1 2">DSM 14349</strain>
    </source>
</reference>
<organism evidence="1 2">
    <name type="scientific">Paenibacillus turicensis</name>
    <dbReference type="NCBI Taxonomy" id="160487"/>
    <lineage>
        <taxon>Bacteria</taxon>
        <taxon>Bacillati</taxon>
        <taxon>Bacillota</taxon>
        <taxon>Bacilli</taxon>
        <taxon>Bacillales</taxon>
        <taxon>Paenibacillaceae</taxon>
        <taxon>Paenibacillus</taxon>
    </lineage>
</organism>
<keyword evidence="2" id="KW-1185">Reference proteome</keyword>
<accession>A0ABS4FM10</accession>
<evidence type="ECO:0008006" key="3">
    <source>
        <dbReference type="Google" id="ProtNLM"/>
    </source>
</evidence>
<dbReference type="PRINTS" id="PR00845">
    <property type="entry name" value="GLHYDRLASE52"/>
</dbReference>
<protein>
    <recommendedName>
        <fullName evidence="3">Beta-xylosidase</fullName>
    </recommendedName>
</protein>
<dbReference type="EMBL" id="JAGGKG010000001">
    <property type="protein sequence ID" value="MBP1903624.1"/>
    <property type="molecule type" value="Genomic_DNA"/>
</dbReference>
<dbReference type="SUPFAM" id="SSF48208">
    <property type="entry name" value="Six-hairpin glycosidases"/>
    <property type="match status" value="1"/>
</dbReference>
<proteinExistence type="predicted"/>
<dbReference type="Pfam" id="PF03512">
    <property type="entry name" value="Glyco_hydro_52"/>
    <property type="match status" value="1"/>
</dbReference>
<name>A0ABS4FM10_9BACL</name>
<evidence type="ECO:0000313" key="1">
    <source>
        <dbReference type="EMBL" id="MBP1903624.1"/>
    </source>
</evidence>
<evidence type="ECO:0000313" key="2">
    <source>
        <dbReference type="Proteomes" id="UP001519272"/>
    </source>
</evidence>
<sequence>MGKNIFFNAHHSPIGAFASFTLGHKGNTGGFDLELGHPPDQNIYIGLQEDGSKKYLALPFFGQGEDERARYTSEQDAIKEETAAGIEALDQAEEGFKTEDGIQTEIHHQVNNATSIYIEPFSDQEIKRTFEAATDEWQAGDISFKLYSPFTSVPDPALAQEDELKQAIVPSIIAELTIDNTKGKNTRQAFLGFQGNDPYSSMRHLSDTTDGKLCGVGQGRHVAIATLDKRVTSASFFTMEGILEPRVKENLHFGLGQVGALLMDVPAGEKQTFRFALCFYRGGYVTTGLDTSYYYTKFFKDIEDVADYTLKHSDQKIAESHKTNQLVSDSSLNEDQKFMLAHAIRSYYGCTEFLLHEDKPLWVVNEGEYRMMNTFDLTVDQLFFELKMNAWTVKNELEQFITRYRYYDTVSFPGDSKEYPGGVSFTHDMGVANAFSRKGYSSYELHALDDCFSHMTHEQLVNWILCAAAYIEHTGDQAWLKENLSLMEECLTSMINRDHPDEAKRNGIMGLDSSRCMGGAEITTYDSLDISLGQARNNIYLSGKCWAAYVALEKLFNDAGLNAQAQTAATQAQRCAATISAHMTPEGYIPAVIAENNFSKIIPAIEGLIFPLYTGCKEALDPNGTYSQYLEVLKQHLTNVLQPGVCLFEDGGWKLSSTSNNSWLSKIYLCQFIARQILELPWDEQGQAADAAHVDWLLAPENAYWSWSDQMLAGVACGSKYYPRGVTAILWLDEE</sequence>
<dbReference type="InterPro" id="IPR008928">
    <property type="entry name" value="6-hairpin_glycosidase_sf"/>
</dbReference>
<dbReference type="Proteomes" id="UP001519272">
    <property type="component" value="Unassembled WGS sequence"/>
</dbReference>
<dbReference type="InterPro" id="IPR000852">
    <property type="entry name" value="Glyco_hydro_52"/>
</dbReference>